<accession>A0A3Q4GQ13</accession>
<dbReference type="Bgee" id="ENSNBRG00000008649">
    <property type="expression patterns" value="Expressed in mesonephros and 1 other cell type or tissue"/>
</dbReference>
<dbReference type="InterPro" id="IPR034608">
    <property type="entry name" value="CCDC125"/>
</dbReference>
<sequence>MLNVKEQRIYQATKPQYSLDTESGVLELTVLGACQCVLDTEPCPCSRTAAASRKQLVQLQQEVNSPYYDSHKEVFVFLGPTWQHMTSLEFSKVQHFQKLDLPSLVYYHSNLKEALIFRNSHLFLFQNLVSFLFLLA</sequence>
<dbReference type="GO" id="GO:0005737">
    <property type="term" value="C:cytoplasm"/>
    <property type="evidence" value="ECO:0007669"/>
    <property type="project" value="TreeGrafter"/>
</dbReference>
<dbReference type="STRING" id="32507.ENSNBRP00000011096"/>
<reference evidence="1" key="2">
    <citation type="submission" date="2025-09" db="UniProtKB">
        <authorList>
            <consortium name="Ensembl"/>
        </authorList>
    </citation>
    <scope>IDENTIFICATION</scope>
</reference>
<dbReference type="GeneTree" id="ENSGT00940000181527"/>
<evidence type="ECO:0000313" key="1">
    <source>
        <dbReference type="Ensembl" id="ENSNBRP00000011096.1"/>
    </source>
</evidence>
<evidence type="ECO:0000313" key="2">
    <source>
        <dbReference type="Proteomes" id="UP000261580"/>
    </source>
</evidence>
<protein>
    <submittedName>
        <fullName evidence="1">Uncharacterized protein</fullName>
    </submittedName>
</protein>
<dbReference type="Proteomes" id="UP000261580">
    <property type="component" value="Unassembled WGS sequence"/>
</dbReference>
<proteinExistence type="predicted"/>
<name>A0A3Q4GQ13_NEOBR</name>
<dbReference type="GO" id="GO:0035024">
    <property type="term" value="P:negative regulation of Rho protein signal transduction"/>
    <property type="evidence" value="ECO:0007669"/>
    <property type="project" value="TreeGrafter"/>
</dbReference>
<reference evidence="1" key="1">
    <citation type="submission" date="2025-08" db="UniProtKB">
        <authorList>
            <consortium name="Ensembl"/>
        </authorList>
    </citation>
    <scope>IDENTIFICATION</scope>
</reference>
<dbReference type="Ensembl" id="ENSNBRT00000011407.1">
    <property type="protein sequence ID" value="ENSNBRP00000011096.1"/>
    <property type="gene ID" value="ENSNBRG00000008649.1"/>
</dbReference>
<dbReference type="GO" id="GO:2000146">
    <property type="term" value="P:negative regulation of cell motility"/>
    <property type="evidence" value="ECO:0007669"/>
    <property type="project" value="TreeGrafter"/>
</dbReference>
<keyword evidence="2" id="KW-1185">Reference proteome</keyword>
<dbReference type="PANTHER" id="PTHR28616">
    <property type="entry name" value="COILED-COIL DOMAIN-CONTAINING PROTEIN 125"/>
    <property type="match status" value="1"/>
</dbReference>
<organism evidence="1 2">
    <name type="scientific">Neolamprologus brichardi</name>
    <name type="common">Fairy cichlid</name>
    <name type="synonym">Lamprologus brichardi</name>
    <dbReference type="NCBI Taxonomy" id="32507"/>
    <lineage>
        <taxon>Eukaryota</taxon>
        <taxon>Metazoa</taxon>
        <taxon>Chordata</taxon>
        <taxon>Craniata</taxon>
        <taxon>Vertebrata</taxon>
        <taxon>Euteleostomi</taxon>
        <taxon>Actinopterygii</taxon>
        <taxon>Neopterygii</taxon>
        <taxon>Teleostei</taxon>
        <taxon>Neoteleostei</taxon>
        <taxon>Acanthomorphata</taxon>
        <taxon>Ovalentaria</taxon>
        <taxon>Cichlomorphae</taxon>
        <taxon>Cichliformes</taxon>
        <taxon>Cichlidae</taxon>
        <taxon>African cichlids</taxon>
        <taxon>Pseudocrenilabrinae</taxon>
        <taxon>Lamprologini</taxon>
        <taxon>Neolamprologus</taxon>
    </lineage>
</organism>
<dbReference type="PANTHER" id="PTHR28616:SF1">
    <property type="entry name" value="COILED-COIL DOMAIN-CONTAINING PROTEIN 125"/>
    <property type="match status" value="1"/>
</dbReference>
<dbReference type="AlphaFoldDB" id="A0A3Q4GQ13"/>